<name>A0A4Z0YKP7_9PEZI</name>
<evidence type="ECO:0000256" key="3">
    <source>
        <dbReference type="ARBA" id="ARBA00023002"/>
    </source>
</evidence>
<keyword evidence="3" id="KW-0560">Oxidoreductase</keyword>
<dbReference type="EMBL" id="SKBN01000067">
    <property type="protein sequence ID" value="TGJ84434.1"/>
    <property type="molecule type" value="Genomic_DNA"/>
</dbReference>
<proteinExistence type="inferred from homology"/>
<dbReference type="Pfam" id="PF13561">
    <property type="entry name" value="adh_short_C2"/>
    <property type="match status" value="1"/>
</dbReference>
<organism evidence="4 5">
    <name type="scientific">Xylaria hypoxylon</name>
    <dbReference type="NCBI Taxonomy" id="37992"/>
    <lineage>
        <taxon>Eukaryota</taxon>
        <taxon>Fungi</taxon>
        <taxon>Dikarya</taxon>
        <taxon>Ascomycota</taxon>
        <taxon>Pezizomycotina</taxon>
        <taxon>Sordariomycetes</taxon>
        <taxon>Xylariomycetidae</taxon>
        <taxon>Xylariales</taxon>
        <taxon>Xylariaceae</taxon>
        <taxon>Xylaria</taxon>
    </lineage>
</organism>
<sequence>MAANPSFPLNGKIAIVTGASKGIGRASTIALARLGATVIINYSSDEEAAQDTLAEVQKLGAGEARIVRADVSSLSGVQSLVKQTVESYAKIDLLIANAGVMPMKDLEHTTEADFDRTFATNVKGPYFLAQAVAPHMSRGSHIIFMSTTLCTASTVMPGYLLYNSTKGAIEQMTRVMSKDLGRKGILVNAVAPGPTGTELFFRGKSEEMLKTIAGFNPQGRIGTPGEIAETVVFLAQSSWVSGQVLRANGGMA</sequence>
<dbReference type="SUPFAM" id="SSF51735">
    <property type="entry name" value="NAD(P)-binding Rossmann-fold domains"/>
    <property type="match status" value="1"/>
</dbReference>
<dbReference type="InterPro" id="IPR002347">
    <property type="entry name" value="SDR_fam"/>
</dbReference>
<gene>
    <name evidence="4" type="ORF">E0Z10_g4323</name>
</gene>
<dbReference type="Gene3D" id="3.40.50.720">
    <property type="entry name" value="NAD(P)-binding Rossmann-like Domain"/>
    <property type="match status" value="1"/>
</dbReference>
<evidence type="ECO:0008006" key="6">
    <source>
        <dbReference type="Google" id="ProtNLM"/>
    </source>
</evidence>
<dbReference type="PRINTS" id="PR00081">
    <property type="entry name" value="GDHRDH"/>
</dbReference>
<dbReference type="GO" id="GO:0016614">
    <property type="term" value="F:oxidoreductase activity, acting on CH-OH group of donors"/>
    <property type="evidence" value="ECO:0007669"/>
    <property type="project" value="UniProtKB-ARBA"/>
</dbReference>
<dbReference type="InterPro" id="IPR036291">
    <property type="entry name" value="NAD(P)-bd_dom_sf"/>
</dbReference>
<evidence type="ECO:0000256" key="2">
    <source>
        <dbReference type="ARBA" id="ARBA00022857"/>
    </source>
</evidence>
<comment type="similarity">
    <text evidence="1">Belongs to the short-chain dehydrogenases/reductases (SDR) family.</text>
</comment>
<evidence type="ECO:0000313" key="5">
    <source>
        <dbReference type="Proteomes" id="UP000297716"/>
    </source>
</evidence>
<comment type="caution">
    <text evidence="4">The sequence shown here is derived from an EMBL/GenBank/DDBJ whole genome shotgun (WGS) entry which is preliminary data.</text>
</comment>
<protein>
    <recommendedName>
        <fullName evidence="6">NAD(P)-binding protein</fullName>
    </recommendedName>
</protein>
<dbReference type="PANTHER" id="PTHR48107">
    <property type="entry name" value="NADPH-DEPENDENT ALDEHYDE REDUCTASE-LIKE PROTEIN, CHLOROPLASTIC-RELATED"/>
    <property type="match status" value="1"/>
</dbReference>
<dbReference type="PANTHER" id="PTHR48107:SF7">
    <property type="entry name" value="RE15974P"/>
    <property type="match status" value="1"/>
</dbReference>
<evidence type="ECO:0000313" key="4">
    <source>
        <dbReference type="EMBL" id="TGJ84434.1"/>
    </source>
</evidence>
<accession>A0A4Z0YKP7</accession>
<keyword evidence="5" id="KW-1185">Reference proteome</keyword>
<dbReference type="OrthoDB" id="47007at2759"/>
<evidence type="ECO:0000256" key="1">
    <source>
        <dbReference type="ARBA" id="ARBA00006484"/>
    </source>
</evidence>
<keyword evidence="2" id="KW-0521">NADP</keyword>
<dbReference type="AlphaFoldDB" id="A0A4Z0YKP7"/>
<dbReference type="STRING" id="37992.A0A4Z0YKP7"/>
<dbReference type="InterPro" id="IPR020904">
    <property type="entry name" value="Sc_DH/Rdtase_CS"/>
</dbReference>
<dbReference type="Proteomes" id="UP000297716">
    <property type="component" value="Unassembled WGS sequence"/>
</dbReference>
<dbReference type="FunFam" id="3.40.50.720:FF:000084">
    <property type="entry name" value="Short-chain dehydrogenase reductase"/>
    <property type="match status" value="1"/>
</dbReference>
<reference evidence="4 5" key="1">
    <citation type="submission" date="2019-03" db="EMBL/GenBank/DDBJ databases">
        <title>Draft genome sequence of Xylaria hypoxylon DSM 108379, a ubiquitous saprotrophic-parasitic fungi on hardwood.</title>
        <authorList>
            <person name="Buettner E."/>
            <person name="Leonhardt S."/>
            <person name="Gebauer A.M."/>
            <person name="Liers C."/>
            <person name="Hofrichter M."/>
            <person name="Kellner H."/>
        </authorList>
    </citation>
    <scope>NUCLEOTIDE SEQUENCE [LARGE SCALE GENOMIC DNA]</scope>
    <source>
        <strain evidence="4 5">DSM 108379</strain>
    </source>
</reference>
<dbReference type="PROSITE" id="PS00061">
    <property type="entry name" value="ADH_SHORT"/>
    <property type="match status" value="1"/>
</dbReference>